<organism evidence="3 4">
    <name type="scientific">Microcystis aeruginosa Ma_SC_T_19800800_S464</name>
    <dbReference type="NCBI Taxonomy" id="2486257"/>
    <lineage>
        <taxon>Bacteria</taxon>
        <taxon>Bacillati</taxon>
        <taxon>Cyanobacteriota</taxon>
        <taxon>Cyanophyceae</taxon>
        <taxon>Oscillatoriophycideae</taxon>
        <taxon>Chroococcales</taxon>
        <taxon>Microcystaceae</taxon>
        <taxon>Microcystis</taxon>
    </lineage>
</organism>
<dbReference type="Proteomes" id="UP000319313">
    <property type="component" value="Unassembled WGS sequence"/>
</dbReference>
<reference evidence="3 4" key="1">
    <citation type="submission" date="2019-01" db="EMBL/GenBank/DDBJ databases">
        <title>Coherence of Microcystis species and biogeography revealed through population genomics.</title>
        <authorList>
            <person name="Perez-Carrascal O.M."/>
            <person name="Terrat Y."/>
            <person name="Giani A."/>
            <person name="Fortin N."/>
            <person name="Tromas N."/>
            <person name="Shapiro B.J."/>
        </authorList>
    </citation>
    <scope>NUCLEOTIDE SEQUENCE [LARGE SCALE GENOMIC DNA]</scope>
    <source>
        <strain evidence="3">Ma_SC_T_19800800_S464</strain>
    </source>
</reference>
<evidence type="ECO:0000313" key="3">
    <source>
        <dbReference type="EMBL" id="TRU27741.1"/>
    </source>
</evidence>
<gene>
    <name evidence="3" type="ORF">EWV81_06750</name>
</gene>
<keyword evidence="1" id="KW-0175">Coiled coil</keyword>
<dbReference type="AlphaFoldDB" id="A0A552DZZ8"/>
<evidence type="ECO:0000256" key="2">
    <source>
        <dbReference type="SAM" id="MobiDB-lite"/>
    </source>
</evidence>
<feature type="region of interest" description="Disordered" evidence="2">
    <location>
        <begin position="1"/>
        <end position="40"/>
    </location>
</feature>
<protein>
    <submittedName>
        <fullName evidence="3">Uncharacterized protein</fullName>
    </submittedName>
</protein>
<comment type="caution">
    <text evidence="3">The sequence shown here is derived from an EMBL/GenBank/DDBJ whole genome shotgun (WGS) entry which is preliminary data.</text>
</comment>
<evidence type="ECO:0000256" key="1">
    <source>
        <dbReference type="SAM" id="Coils"/>
    </source>
</evidence>
<evidence type="ECO:0000313" key="4">
    <source>
        <dbReference type="Proteomes" id="UP000319313"/>
    </source>
</evidence>
<accession>A0A552DZZ8</accession>
<proteinExistence type="predicted"/>
<feature type="coiled-coil region" evidence="1">
    <location>
        <begin position="95"/>
        <end position="129"/>
    </location>
</feature>
<feature type="compositionally biased region" description="Basic and acidic residues" evidence="2">
    <location>
        <begin position="1"/>
        <end position="17"/>
    </location>
</feature>
<sequence length="136" mass="15484">MRNPARERSRNLNREVWESPSVYGGEDVNDALNLKNPQDYPSREAYQQDVVKAVQVLMRLGIMDNPSADLTGSLDSILEKLQEDELAIYGRKRSKQEIIADLKQVNSEIVELDREIADLEWQIALKKAEISVNEAS</sequence>
<dbReference type="EMBL" id="SFBL01000053">
    <property type="protein sequence ID" value="TRU27741.1"/>
    <property type="molecule type" value="Genomic_DNA"/>
</dbReference>
<name>A0A552DZZ8_MICAE</name>